<feature type="transmembrane region" description="Helical" evidence="5">
    <location>
        <begin position="120"/>
        <end position="142"/>
    </location>
</feature>
<dbReference type="PANTHER" id="PTHR37306:SF1">
    <property type="entry name" value="COLICIN V PRODUCTION PROTEIN"/>
    <property type="match status" value="1"/>
</dbReference>
<dbReference type="Pfam" id="PF02674">
    <property type="entry name" value="Colicin_V"/>
    <property type="match status" value="1"/>
</dbReference>
<dbReference type="RefSeq" id="WP_046100557.1">
    <property type="nucleotide sequence ID" value="NZ_BKAP01000011.1"/>
</dbReference>
<evidence type="ECO:0000256" key="5">
    <source>
        <dbReference type="SAM" id="Phobius"/>
    </source>
</evidence>
<name>A0AAJ0NGA9_STACA</name>
<sequence length="173" mass="19877">MILNFLIFCVFIIIAAMGFRRGIWLSALHFATTIASFMIAAQFYQPIAERLELFLPFPKTQAALTKYYIDYSDTHLRFEAIVAFISIFILSKFILYLILTVFDKMTYINRLTLLSRGAGVVLSFLSSIIVLLPVLYMCSLYPSEWIQSQFSHSIIAQLILFHTPYLSSFVMAL</sequence>
<evidence type="ECO:0000256" key="3">
    <source>
        <dbReference type="ARBA" id="ARBA00022989"/>
    </source>
</evidence>
<accession>A0AAJ0NGA9</accession>
<dbReference type="GO" id="GO:0016020">
    <property type="term" value="C:membrane"/>
    <property type="evidence" value="ECO:0007669"/>
    <property type="project" value="UniProtKB-SubCell"/>
</dbReference>
<feature type="transmembrane region" description="Helical" evidence="5">
    <location>
        <begin position="80"/>
        <end position="99"/>
    </location>
</feature>
<evidence type="ECO:0000256" key="2">
    <source>
        <dbReference type="ARBA" id="ARBA00022692"/>
    </source>
</evidence>
<comment type="caution">
    <text evidence="6">The sequence shown here is derived from an EMBL/GenBank/DDBJ whole genome shotgun (WGS) entry which is preliminary data.</text>
</comment>
<gene>
    <name evidence="6" type="ORF">VV61_11870</name>
</gene>
<protein>
    <recommendedName>
        <fullName evidence="8">CvpA family protein</fullName>
    </recommendedName>
</protein>
<organism evidence="6 7">
    <name type="scientific">Staphylococcus carnosus</name>
    <dbReference type="NCBI Taxonomy" id="1281"/>
    <lineage>
        <taxon>Bacteria</taxon>
        <taxon>Bacillati</taxon>
        <taxon>Bacillota</taxon>
        <taxon>Bacilli</taxon>
        <taxon>Bacillales</taxon>
        <taxon>Staphylococcaceae</taxon>
        <taxon>Staphylococcus</taxon>
    </lineage>
</organism>
<feature type="transmembrane region" description="Helical" evidence="5">
    <location>
        <begin position="154"/>
        <end position="172"/>
    </location>
</feature>
<evidence type="ECO:0008006" key="8">
    <source>
        <dbReference type="Google" id="ProtNLM"/>
    </source>
</evidence>
<dbReference type="EMBL" id="LAIU01000010">
    <property type="protein sequence ID" value="KKB24420.1"/>
    <property type="molecule type" value="Genomic_DNA"/>
</dbReference>
<dbReference type="Proteomes" id="UP000033530">
    <property type="component" value="Unassembled WGS sequence"/>
</dbReference>
<dbReference type="GO" id="GO:0009403">
    <property type="term" value="P:toxin biosynthetic process"/>
    <property type="evidence" value="ECO:0007669"/>
    <property type="project" value="InterPro"/>
</dbReference>
<evidence type="ECO:0000313" key="6">
    <source>
        <dbReference type="EMBL" id="KKB24420.1"/>
    </source>
</evidence>
<dbReference type="AlphaFoldDB" id="A0AAJ0NGA9"/>
<keyword evidence="2 5" id="KW-0812">Transmembrane</keyword>
<dbReference type="PANTHER" id="PTHR37306">
    <property type="entry name" value="COLICIN V PRODUCTION PROTEIN"/>
    <property type="match status" value="1"/>
</dbReference>
<keyword evidence="3 5" id="KW-1133">Transmembrane helix</keyword>
<keyword evidence="4 5" id="KW-0472">Membrane</keyword>
<evidence type="ECO:0000256" key="1">
    <source>
        <dbReference type="ARBA" id="ARBA00004141"/>
    </source>
</evidence>
<dbReference type="InterPro" id="IPR003825">
    <property type="entry name" value="Colicin-V_CvpA"/>
</dbReference>
<evidence type="ECO:0000313" key="7">
    <source>
        <dbReference type="Proteomes" id="UP000033530"/>
    </source>
</evidence>
<evidence type="ECO:0000256" key="4">
    <source>
        <dbReference type="ARBA" id="ARBA00023136"/>
    </source>
</evidence>
<proteinExistence type="predicted"/>
<reference evidence="6 7" key="1">
    <citation type="submission" date="2015-03" db="EMBL/GenBank/DDBJ databases">
        <title>Draft Genome Sequence of S. carnosus subsp. utilis LTH 7013, Isolated from South Tirolean Ham.</title>
        <authorList>
            <person name="Mueller A."/>
            <person name="Huptas C."/>
            <person name="Wenning M."/>
            <person name="Weiss A."/>
            <person name="Schmidt H."/>
        </authorList>
    </citation>
    <scope>NUCLEOTIDE SEQUENCE [LARGE SCALE GENOMIC DNA]</scope>
    <source>
        <strain evidence="6 7">LTH7013</strain>
    </source>
</reference>
<comment type="subcellular location">
    <subcellularLocation>
        <location evidence="1">Membrane</location>
        <topology evidence="1">Multi-pass membrane protein</topology>
    </subcellularLocation>
</comment>